<feature type="transmembrane region" description="Helical" evidence="1">
    <location>
        <begin position="358"/>
        <end position="377"/>
    </location>
</feature>
<organism evidence="4 5">
    <name type="scientific">Vreelandella sulfidaeris</name>
    <dbReference type="NCBI Taxonomy" id="115553"/>
    <lineage>
        <taxon>Bacteria</taxon>
        <taxon>Pseudomonadati</taxon>
        <taxon>Pseudomonadota</taxon>
        <taxon>Gammaproteobacteria</taxon>
        <taxon>Oceanospirillales</taxon>
        <taxon>Halomonadaceae</taxon>
        <taxon>Vreelandella</taxon>
    </lineage>
</organism>
<dbReference type="EMBL" id="AP019514">
    <property type="protein sequence ID" value="BBI59929.1"/>
    <property type="molecule type" value="Genomic_DNA"/>
</dbReference>
<evidence type="ECO:0000256" key="1">
    <source>
        <dbReference type="SAM" id="Phobius"/>
    </source>
</evidence>
<feature type="transmembrane region" description="Helical" evidence="1">
    <location>
        <begin position="204"/>
        <end position="227"/>
    </location>
</feature>
<evidence type="ECO:0008006" key="6">
    <source>
        <dbReference type="Google" id="ProtNLM"/>
    </source>
</evidence>
<feature type="transmembrane region" description="Helical" evidence="1">
    <location>
        <begin position="296"/>
        <end position="317"/>
    </location>
</feature>
<evidence type="ECO:0000313" key="5">
    <source>
        <dbReference type="Proteomes" id="UP000320231"/>
    </source>
</evidence>
<evidence type="ECO:0000259" key="3">
    <source>
        <dbReference type="Pfam" id="PF14351"/>
    </source>
</evidence>
<dbReference type="Pfam" id="PF09925">
    <property type="entry name" value="DUF2157"/>
    <property type="match status" value="1"/>
</dbReference>
<feature type="transmembrane region" description="Helical" evidence="1">
    <location>
        <begin position="329"/>
        <end position="346"/>
    </location>
</feature>
<dbReference type="Pfam" id="PF14351">
    <property type="entry name" value="DUF4401"/>
    <property type="match status" value="1"/>
</dbReference>
<accession>A0A455U535</accession>
<reference evidence="4 5" key="1">
    <citation type="journal article" date="2019" name="Microbiol. Resour. Announc.">
        <title>Complete Genome Sequence of Halomonas sulfidaeris Strain Esulfide1 Isolated from a Metal Sulfide Rock at a Depth of 2,200 Meters, Obtained Using Nanopore Sequencing.</title>
        <authorList>
            <person name="Saito M."/>
            <person name="Nishigata A."/>
            <person name="Galipon J."/>
            <person name="Arakawa K."/>
        </authorList>
    </citation>
    <scope>NUCLEOTIDE SEQUENCE [LARGE SCALE GENOMIC DNA]</scope>
    <source>
        <strain evidence="4 5">ATCC BAA-803</strain>
    </source>
</reference>
<dbReference type="AlphaFoldDB" id="A0A455U535"/>
<keyword evidence="1" id="KW-0812">Transmembrane</keyword>
<protein>
    <recommendedName>
        <fullName evidence="6">DUF2157 domain-containing protein</fullName>
    </recommendedName>
</protein>
<dbReference type="KEGG" id="hsr:HSBAA_12350"/>
<feature type="transmembrane region" description="Helical" evidence="1">
    <location>
        <begin position="12"/>
        <end position="33"/>
    </location>
</feature>
<evidence type="ECO:0000259" key="2">
    <source>
        <dbReference type="Pfam" id="PF09925"/>
    </source>
</evidence>
<name>A0A455U535_9GAMM</name>
<feature type="transmembrane region" description="Helical" evidence="1">
    <location>
        <begin position="179"/>
        <end position="197"/>
    </location>
</feature>
<feature type="transmembrane region" description="Helical" evidence="1">
    <location>
        <begin position="66"/>
        <end position="83"/>
    </location>
</feature>
<keyword evidence="1" id="KW-1133">Transmembrane helix</keyword>
<feature type="transmembrane region" description="Helical" evidence="1">
    <location>
        <begin position="384"/>
        <end position="405"/>
    </location>
</feature>
<dbReference type="Proteomes" id="UP000320231">
    <property type="component" value="Chromosome"/>
</dbReference>
<feature type="transmembrane region" description="Helical" evidence="1">
    <location>
        <begin position="151"/>
        <end position="173"/>
    </location>
</feature>
<dbReference type="InterPro" id="IPR018677">
    <property type="entry name" value="DUF2157"/>
</dbReference>
<feature type="transmembrane region" description="Helical" evidence="1">
    <location>
        <begin position="121"/>
        <end position="139"/>
    </location>
</feature>
<feature type="domain" description="DUF2157" evidence="2">
    <location>
        <begin position="2"/>
        <end position="90"/>
    </location>
</feature>
<dbReference type="InterPro" id="IPR025513">
    <property type="entry name" value="DUF4401"/>
</dbReference>
<feature type="transmembrane region" description="Helical" evidence="1">
    <location>
        <begin position="90"/>
        <end position="109"/>
    </location>
</feature>
<proteinExistence type="predicted"/>
<gene>
    <name evidence="4" type="ORF">HSBAA_12350</name>
</gene>
<feature type="domain" description="DUF4401" evidence="3">
    <location>
        <begin position="295"/>
        <end position="466"/>
    </location>
</feature>
<keyword evidence="1" id="KW-0472">Membrane</keyword>
<feature type="transmembrane region" description="Helical" evidence="1">
    <location>
        <begin position="411"/>
        <end position="444"/>
    </location>
</feature>
<feature type="transmembrane region" description="Helical" evidence="1">
    <location>
        <begin position="40"/>
        <end position="60"/>
    </location>
</feature>
<evidence type="ECO:0000313" key="4">
    <source>
        <dbReference type="EMBL" id="BBI59929.1"/>
    </source>
</evidence>
<sequence>MAYNWAEMGRWLRFGVVQGALVLVVGVAVWANTSRVDAKVALTAASLLVGVLLALFGQTYQTGADPWQLFFIWALLILPWVYIVRFELLWLLWLGLLNAALGLYFHTWGGVMNVWFASSEAVFGWLFMLNTIALAVWEWGGKRRNWHVSPWSLRIVALGSGVSITLLMMTYVVDTTPSIASVLVVYPLWLIALYGVYRRWRSDVLLIAGGCVSAISVVTLLLARLLLWEGAWQEGEFNDDRYCGIGDGRRGRRVAEATTPRGFPMTRDADDLKARLSQAGIIINEPTTPVPLGTPWFVRLLQAFSGWLAALFLLGFIAMGMVFLVESPVASLTIGLVMISAAFGLFRKAQSDLLEHLGLAISFAGQLLIAWALAAFWEAFAYPFWSLLGWSLFGLQCALALVMPSQAHRSFSAFAACVALYMALVANAMGPVASGMALLALTALWSNEFRWPTRINHVQAWGYGFWWACWPFRD</sequence>